<feature type="transmembrane region" description="Helical" evidence="7">
    <location>
        <begin position="140"/>
        <end position="161"/>
    </location>
</feature>
<protein>
    <submittedName>
        <fullName evidence="8">DoxX family membrane protein</fullName>
    </submittedName>
</protein>
<evidence type="ECO:0000256" key="1">
    <source>
        <dbReference type="ARBA" id="ARBA00004651"/>
    </source>
</evidence>
<comment type="subcellular location">
    <subcellularLocation>
        <location evidence="1">Cell membrane</location>
        <topology evidence="1">Multi-pass membrane protein</topology>
    </subcellularLocation>
</comment>
<name>A0A6I4MEA6_9ACTN</name>
<comment type="caution">
    <text evidence="8">The sequence shown here is derived from an EMBL/GenBank/DDBJ whole genome shotgun (WGS) entry which is preliminary data.</text>
</comment>
<reference evidence="8" key="1">
    <citation type="submission" date="2019-12" db="EMBL/GenBank/DDBJ databases">
        <title>Actinomadura physcomitrii sp. nov., a novel actinomycete isolated from moss [Physcomitrium sphaericum (Ludw) Fuernr].</title>
        <authorList>
            <person name="Zhuang X."/>
        </authorList>
    </citation>
    <scope>NUCLEOTIDE SEQUENCE [LARGE SCALE GENOMIC DNA]</scope>
    <source>
        <strain evidence="8">LD22</strain>
    </source>
</reference>
<dbReference type="Pfam" id="PF07681">
    <property type="entry name" value="DoxX"/>
    <property type="match status" value="1"/>
</dbReference>
<dbReference type="PANTHER" id="PTHR33452">
    <property type="entry name" value="OXIDOREDUCTASE CATD-RELATED"/>
    <property type="match status" value="1"/>
</dbReference>
<evidence type="ECO:0000256" key="7">
    <source>
        <dbReference type="SAM" id="Phobius"/>
    </source>
</evidence>
<evidence type="ECO:0000313" key="8">
    <source>
        <dbReference type="EMBL" id="MWA00929.1"/>
    </source>
</evidence>
<comment type="similarity">
    <text evidence="2">Belongs to the DoxX family.</text>
</comment>
<sequence>MDAVDVAALLVRVVVGATMVVHGWNHLWGGGGVSGTAGWFASLGMRPAKVHALLSGAGEIAAGAALVLGLLTPLACAFVVGTMVVAGVTAHRKNGFFVFRDGYEYVLVLAVTCAALALLGAGSASLDRLIGVEDDLRGPLGAAIALAGGVGGAALLLAATWRPSRAAG</sequence>
<evidence type="ECO:0000313" key="9">
    <source>
        <dbReference type="Proteomes" id="UP000462055"/>
    </source>
</evidence>
<feature type="transmembrane region" description="Helical" evidence="7">
    <location>
        <begin position="102"/>
        <end position="120"/>
    </location>
</feature>
<evidence type="ECO:0000256" key="2">
    <source>
        <dbReference type="ARBA" id="ARBA00006679"/>
    </source>
</evidence>
<proteinExistence type="inferred from homology"/>
<dbReference type="GO" id="GO:0005886">
    <property type="term" value="C:plasma membrane"/>
    <property type="evidence" value="ECO:0007669"/>
    <property type="project" value="UniProtKB-SubCell"/>
</dbReference>
<dbReference type="Proteomes" id="UP000462055">
    <property type="component" value="Unassembled WGS sequence"/>
</dbReference>
<organism evidence="8 9">
    <name type="scientific">Actinomadura physcomitrii</name>
    <dbReference type="NCBI Taxonomy" id="2650748"/>
    <lineage>
        <taxon>Bacteria</taxon>
        <taxon>Bacillati</taxon>
        <taxon>Actinomycetota</taxon>
        <taxon>Actinomycetes</taxon>
        <taxon>Streptosporangiales</taxon>
        <taxon>Thermomonosporaceae</taxon>
        <taxon>Actinomadura</taxon>
    </lineage>
</organism>
<feature type="transmembrane region" description="Helical" evidence="7">
    <location>
        <begin position="60"/>
        <end position="90"/>
    </location>
</feature>
<evidence type="ECO:0000256" key="4">
    <source>
        <dbReference type="ARBA" id="ARBA00022692"/>
    </source>
</evidence>
<keyword evidence="6 7" id="KW-0472">Membrane</keyword>
<dbReference type="RefSeq" id="WP_151593454.1">
    <property type="nucleotide sequence ID" value="NZ_WBMS02000007.1"/>
</dbReference>
<evidence type="ECO:0000256" key="3">
    <source>
        <dbReference type="ARBA" id="ARBA00022475"/>
    </source>
</evidence>
<keyword evidence="4 7" id="KW-0812">Transmembrane</keyword>
<dbReference type="InterPro" id="IPR051907">
    <property type="entry name" value="DoxX-like_oxidoreductase"/>
</dbReference>
<keyword evidence="5 7" id="KW-1133">Transmembrane helix</keyword>
<gene>
    <name evidence="8" type="ORF">F8568_011145</name>
</gene>
<evidence type="ECO:0000256" key="6">
    <source>
        <dbReference type="ARBA" id="ARBA00023136"/>
    </source>
</evidence>
<dbReference type="EMBL" id="WBMS02000007">
    <property type="protein sequence ID" value="MWA00929.1"/>
    <property type="molecule type" value="Genomic_DNA"/>
</dbReference>
<dbReference type="AlphaFoldDB" id="A0A6I4MEA6"/>
<keyword evidence="3" id="KW-1003">Cell membrane</keyword>
<dbReference type="PANTHER" id="PTHR33452:SF1">
    <property type="entry name" value="INNER MEMBRANE PROTEIN YPHA-RELATED"/>
    <property type="match status" value="1"/>
</dbReference>
<keyword evidence="9" id="KW-1185">Reference proteome</keyword>
<accession>A0A6I4MEA6</accession>
<evidence type="ECO:0000256" key="5">
    <source>
        <dbReference type="ARBA" id="ARBA00022989"/>
    </source>
</evidence>
<dbReference type="InterPro" id="IPR032808">
    <property type="entry name" value="DoxX"/>
</dbReference>